<comment type="caution">
    <text evidence="1">The sequence shown here is derived from an EMBL/GenBank/DDBJ whole genome shotgun (WGS) entry which is preliminary data.</text>
</comment>
<dbReference type="Proteomes" id="UP000294914">
    <property type="component" value="Unassembled WGS sequence"/>
</dbReference>
<sequence>MLWLSEVLLQNHDLESFEQLEKVIVEKAKEGEMFFRMDVKPPFQDTPANWEERLEAVFTSRTN</sequence>
<dbReference type="AlphaFoldDB" id="A0A4V3H4D1"/>
<dbReference type="RefSeq" id="WP_134081974.1">
    <property type="nucleotide sequence ID" value="NZ_SOQX01000002.1"/>
</dbReference>
<evidence type="ECO:0000313" key="1">
    <source>
        <dbReference type="EMBL" id="TDY02745.1"/>
    </source>
</evidence>
<keyword evidence="2" id="KW-1185">Reference proteome</keyword>
<organism evidence="1 2">
    <name type="scientific">Thiohalophilus thiocyanatoxydans</name>
    <dbReference type="NCBI Taxonomy" id="381308"/>
    <lineage>
        <taxon>Bacteria</taxon>
        <taxon>Pseudomonadati</taxon>
        <taxon>Pseudomonadota</taxon>
        <taxon>Gammaproteobacteria</taxon>
        <taxon>Thiohalomonadales</taxon>
        <taxon>Thiohalophilaceae</taxon>
        <taxon>Thiohalophilus</taxon>
    </lineage>
</organism>
<protein>
    <recommendedName>
        <fullName evidence="3">Sulfur relay protein DsrC</fullName>
    </recommendedName>
</protein>
<accession>A0A4V3H4D1</accession>
<proteinExistence type="predicted"/>
<evidence type="ECO:0000313" key="2">
    <source>
        <dbReference type="Proteomes" id="UP000294914"/>
    </source>
</evidence>
<name>A0A4V3H4D1_9GAMM</name>
<evidence type="ECO:0008006" key="3">
    <source>
        <dbReference type="Google" id="ProtNLM"/>
    </source>
</evidence>
<gene>
    <name evidence="1" type="ORF">EDC23_1126</name>
</gene>
<reference evidence="1 2" key="1">
    <citation type="submission" date="2019-03" db="EMBL/GenBank/DDBJ databases">
        <title>Genomic Encyclopedia of Type Strains, Phase IV (KMG-IV): sequencing the most valuable type-strain genomes for metagenomic binning, comparative biology and taxonomic classification.</title>
        <authorList>
            <person name="Goeker M."/>
        </authorList>
    </citation>
    <scope>NUCLEOTIDE SEQUENCE [LARGE SCALE GENOMIC DNA]</scope>
    <source>
        <strain evidence="1 2">DSM 16326</strain>
    </source>
</reference>
<dbReference type="EMBL" id="SOQX01000002">
    <property type="protein sequence ID" value="TDY02745.1"/>
    <property type="molecule type" value="Genomic_DNA"/>
</dbReference>
<dbReference type="OrthoDB" id="9799857at2"/>